<accession>A0A8H5ZHA2</accession>
<organism evidence="2 3">
    <name type="scientific">Cochliobolus sativus</name>
    <name type="common">Common root rot and spot blotch fungus</name>
    <name type="synonym">Bipolaris sorokiniana</name>
    <dbReference type="NCBI Taxonomy" id="45130"/>
    <lineage>
        <taxon>Eukaryota</taxon>
        <taxon>Fungi</taxon>
        <taxon>Dikarya</taxon>
        <taxon>Ascomycota</taxon>
        <taxon>Pezizomycotina</taxon>
        <taxon>Dothideomycetes</taxon>
        <taxon>Pleosporomycetidae</taxon>
        <taxon>Pleosporales</taxon>
        <taxon>Pleosporineae</taxon>
        <taxon>Pleosporaceae</taxon>
        <taxon>Bipolaris</taxon>
    </lineage>
</organism>
<protein>
    <submittedName>
        <fullName evidence="2">Uncharacterized protein</fullName>
    </submittedName>
</protein>
<evidence type="ECO:0000313" key="2">
    <source>
        <dbReference type="EMBL" id="KAF5848075.1"/>
    </source>
</evidence>
<comment type="caution">
    <text evidence="2">The sequence shown here is derived from an EMBL/GenBank/DDBJ whole genome shotgun (WGS) entry which is preliminary data.</text>
</comment>
<name>A0A8H5ZHA2_COCSA</name>
<feature type="region of interest" description="Disordered" evidence="1">
    <location>
        <begin position="31"/>
        <end position="50"/>
    </location>
</feature>
<evidence type="ECO:0000256" key="1">
    <source>
        <dbReference type="SAM" id="MobiDB-lite"/>
    </source>
</evidence>
<proteinExistence type="predicted"/>
<dbReference type="AlphaFoldDB" id="A0A8H5ZHA2"/>
<gene>
    <name evidence="2" type="ORF">GGP41_009237</name>
</gene>
<dbReference type="Proteomes" id="UP000624244">
    <property type="component" value="Unassembled WGS sequence"/>
</dbReference>
<reference evidence="2" key="1">
    <citation type="submission" date="2019-11" db="EMBL/GenBank/DDBJ databases">
        <title>Bipolaris sorokiniana Genome sequencing.</title>
        <authorList>
            <person name="Wang H."/>
        </authorList>
    </citation>
    <scope>NUCLEOTIDE SEQUENCE</scope>
</reference>
<sequence length="304" mass="33603">MSLMTPQTPLTQWASAWSLIIYVAAEKQVRGVRQRGNKSDKNPDGENSKDVDLCQRMANGEGRLQLHGALACPGTVCRARYPDTRSRILRPQRLQQGHHSVTAPTTAPLDNIDNIDNIPAYMPTMTQRGQVCVALYPDPFDYRARIPICLAYSQSRSRRYTTGCCNPYITTWAPLVLLLVLYSSRAYTAHAARLAQIGPYKPSPVNCPTFPHIEFARKKGSVFPRKETLNAIKKKNIWLSATTLVPDQPQPYNAVSTVHVEALKALLHRENPSAAAVAGLGQSFFSALNVSRNSRALPKAEGGH</sequence>
<evidence type="ECO:0000313" key="3">
    <source>
        <dbReference type="Proteomes" id="UP000624244"/>
    </source>
</evidence>
<dbReference type="EMBL" id="WNKQ01000012">
    <property type="protein sequence ID" value="KAF5848075.1"/>
    <property type="molecule type" value="Genomic_DNA"/>
</dbReference>
<feature type="compositionally biased region" description="Basic and acidic residues" evidence="1">
    <location>
        <begin position="37"/>
        <end position="50"/>
    </location>
</feature>